<evidence type="ECO:0000256" key="1">
    <source>
        <dbReference type="ARBA" id="ARBA00004123"/>
    </source>
</evidence>
<dbReference type="GO" id="GO:0007064">
    <property type="term" value="P:mitotic sister chromatid cohesion"/>
    <property type="evidence" value="ECO:0007669"/>
    <property type="project" value="InterPro"/>
</dbReference>
<dbReference type="GO" id="GO:0051301">
    <property type="term" value="P:cell division"/>
    <property type="evidence" value="ECO:0007669"/>
    <property type="project" value="UniProtKB-KW"/>
</dbReference>
<feature type="region of interest" description="Disordered" evidence="6">
    <location>
        <begin position="1146"/>
        <end position="1230"/>
    </location>
</feature>
<reference evidence="7" key="1">
    <citation type="submission" date="2021-01" db="EMBL/GenBank/DDBJ databases">
        <authorList>
            <person name="Corre E."/>
            <person name="Pelletier E."/>
            <person name="Niang G."/>
            <person name="Scheremetjew M."/>
            <person name="Finn R."/>
            <person name="Kale V."/>
            <person name="Holt S."/>
            <person name="Cochrane G."/>
            <person name="Meng A."/>
            <person name="Brown T."/>
            <person name="Cohen L."/>
        </authorList>
    </citation>
    <scope>NUCLEOTIDE SEQUENCE</scope>
    <source>
        <strain evidence="7">CCMP1594</strain>
    </source>
</reference>
<dbReference type="InterPro" id="IPR039776">
    <property type="entry name" value="Pds5"/>
</dbReference>
<dbReference type="AlphaFoldDB" id="A0A7S4CY42"/>
<proteinExistence type="predicted"/>
<feature type="compositionally biased region" description="Low complexity" evidence="6">
    <location>
        <begin position="1213"/>
        <end position="1224"/>
    </location>
</feature>
<dbReference type="GO" id="GO:0000785">
    <property type="term" value="C:chromatin"/>
    <property type="evidence" value="ECO:0007669"/>
    <property type="project" value="TreeGrafter"/>
</dbReference>
<accession>A0A7S4CY42</accession>
<evidence type="ECO:0000256" key="4">
    <source>
        <dbReference type="ARBA" id="ARBA00023242"/>
    </source>
</evidence>
<dbReference type="PANTHER" id="PTHR12663">
    <property type="entry name" value="ANDROGEN INDUCED INHIBITOR OF PROLIFERATION AS3 / PDS5-RELATED"/>
    <property type="match status" value="1"/>
</dbReference>
<evidence type="ECO:0000256" key="6">
    <source>
        <dbReference type="SAM" id="MobiDB-lite"/>
    </source>
</evidence>
<keyword evidence="2" id="KW-0132">Cell division</keyword>
<dbReference type="InterPro" id="IPR011989">
    <property type="entry name" value="ARM-like"/>
</dbReference>
<dbReference type="Pfam" id="PF20168">
    <property type="entry name" value="PDS5"/>
    <property type="match status" value="1"/>
</dbReference>
<dbReference type="PANTHER" id="PTHR12663:SF0">
    <property type="entry name" value="PRECOCIOUS DISSOCIATION OF SISTERS 5, ISOFORM A"/>
    <property type="match status" value="1"/>
</dbReference>
<dbReference type="InterPro" id="IPR016024">
    <property type="entry name" value="ARM-type_fold"/>
</dbReference>
<evidence type="ECO:0000313" key="7">
    <source>
        <dbReference type="EMBL" id="CAE0810113.1"/>
    </source>
</evidence>
<keyword evidence="4" id="KW-0539">Nucleus</keyword>
<evidence type="ECO:0000256" key="2">
    <source>
        <dbReference type="ARBA" id="ARBA00022618"/>
    </source>
</evidence>
<dbReference type="EMBL" id="HBJA01060057">
    <property type="protein sequence ID" value="CAE0810113.1"/>
    <property type="molecule type" value="Transcribed_RNA"/>
</dbReference>
<organism evidence="7">
    <name type="scientific">Eutreptiella gymnastica</name>
    <dbReference type="NCBI Taxonomy" id="73025"/>
    <lineage>
        <taxon>Eukaryota</taxon>
        <taxon>Discoba</taxon>
        <taxon>Euglenozoa</taxon>
        <taxon>Euglenida</taxon>
        <taxon>Spirocuta</taxon>
        <taxon>Euglenophyceae</taxon>
        <taxon>Eutreptiales</taxon>
        <taxon>Eutreptiaceae</taxon>
        <taxon>Eutreptiella</taxon>
    </lineage>
</organism>
<dbReference type="GO" id="GO:0006281">
    <property type="term" value="P:DNA repair"/>
    <property type="evidence" value="ECO:0007669"/>
    <property type="project" value="TreeGrafter"/>
</dbReference>
<evidence type="ECO:0000256" key="3">
    <source>
        <dbReference type="ARBA" id="ARBA00022776"/>
    </source>
</evidence>
<sequence length="1230" mass="139991">MVTQKSPTKTRGLLQDAEYFAKKKYSNHKDLLSRLQDLFHAFRDLEQPAEGEAMPFSGNLATSLVGEHYLSHPNTDIQLLVSCIVSDVFRVNAPEHPFSPEQLKNIFDAWLRQFELFTKQKEKDKSQVVYLLERTAQVKSFIVLTDPELACDKQTETLFDLFLNKIVPDELEIGHAVYKHMEEILQAVLDESETITHELLNIILDNLCGAPRKKKSHGYHLAKSIIAHTHDKLQGTLCHVMERTLKEQFMAVRKYEDPALSAEFGKHRQSHLQVIAKYMEMLEELDLIHPVFLGAKLQPFLLEESEDLRLKTVETICNIFKDRAMYRKEYREFLDLFLGRCVDKSKKIRSKMLTWLQDLVIEDETLRKTQADKLSGMLKDNEDGLRRQAVNAVVEVARKHPETVPHKLIRGLAERCKEDRKAINRQHCMQKLCALYVELAPMWITGNTESPRDMYKWIPPTLMSFYNDRDVEVKNAMLHLMQSMLPPVVKGKDKANGDSASLYAKAVVDLYSCLEIKTPLKLNDMQQLLELKIRLRQCVLQFLQLRSEMKDNSGAEVKHKYDSCISMLMSKLGSSARADWTDLAKLRDEKIFKCLHALIDPSKLPDMGEATTLKDQVVSKVKAAIKNDQQHVVSFVQSLVPKLFFPVAPEHMLCMLDMLKESKKDRGTRFTVMGAIYTLTKVLPALLGDNTGKLAMLVAEEKDPEILQLGLRTLSCTREYLGDAADSKLIKCLHGLALEGPAVVRKLALRCMHCTARTNPSALRDVSAALQKQLVVGARGTPALLGTLKGLQTVFDVHPQSLKEASGRVLKFVETDVLKYFSETRETGLTWSAPPYECVAWEHGIKLLVAYLLHIPQTDSDVQKYVKLLFGLLKCQNDGVACISTSRKSTSVFKGVVKLLQSPQFRRAITPTHLRLLMVLNVFDGNEHAREEMRTFLWRHLCTGRLIKKYCWMLIVNALDHDKRHAAIAKDQVEKVIDRYREQQRQFERSGRRIDLSDPQAPLFCPEYILPDLLYQMAHYPNFDQQHPHYEAMQTCFYVFFEAVTKDTDNVSFFYKLLQTLKQHNDVLQPKSKNTKILCDIAFEIVHNEYGKTRTCSGKPFPGTVNISRNFQATQSVEDQAISYKPSAFKLMGKSRAFKSVPLDAKMAKGESGSPIKDAPAPPRTDESDMEEDGDEEDAGPKRSLAPKRKRVSPAADVPDTPTRVTRRRMGDADAASPAKSPAKSPRHKK</sequence>
<name>A0A7S4CY42_9EUGL</name>
<keyword evidence="3" id="KW-0498">Mitosis</keyword>
<comment type="subcellular location">
    <subcellularLocation>
        <location evidence="1">Nucleus</location>
    </subcellularLocation>
</comment>
<keyword evidence="5" id="KW-0131">Cell cycle</keyword>
<gene>
    <name evidence="7" type="ORF">EGYM00163_LOCUS21247</name>
</gene>
<feature type="compositionally biased region" description="Acidic residues" evidence="6">
    <location>
        <begin position="1168"/>
        <end position="1178"/>
    </location>
</feature>
<protein>
    <recommendedName>
        <fullName evidence="8">Sister chromatid cohesion protein</fullName>
    </recommendedName>
</protein>
<dbReference type="SUPFAM" id="SSF48371">
    <property type="entry name" value="ARM repeat"/>
    <property type="match status" value="1"/>
</dbReference>
<dbReference type="Gene3D" id="1.25.10.10">
    <property type="entry name" value="Leucine-rich Repeat Variant"/>
    <property type="match status" value="1"/>
</dbReference>
<evidence type="ECO:0000256" key="5">
    <source>
        <dbReference type="ARBA" id="ARBA00023306"/>
    </source>
</evidence>
<evidence type="ECO:0008006" key="8">
    <source>
        <dbReference type="Google" id="ProtNLM"/>
    </source>
</evidence>
<dbReference type="GO" id="GO:0005634">
    <property type="term" value="C:nucleus"/>
    <property type="evidence" value="ECO:0007669"/>
    <property type="project" value="UniProtKB-SubCell"/>
</dbReference>